<dbReference type="InterPro" id="IPR008948">
    <property type="entry name" value="L-Aspartase-like"/>
</dbReference>
<dbReference type="UniPathway" id="UPA00074">
    <property type="reaction ID" value="UER00132"/>
</dbReference>
<evidence type="ECO:0000256" key="2">
    <source>
        <dbReference type="ARBA" id="ARBA00004734"/>
    </source>
</evidence>
<comment type="similarity">
    <text evidence="3 12">Belongs to the lyase 1 family. Adenylosuccinate lyase subfamily.</text>
</comment>
<dbReference type="Gene3D" id="1.10.275.10">
    <property type="entry name" value="Fumarase/aspartase (N-terminal domain)"/>
    <property type="match status" value="1"/>
</dbReference>
<evidence type="ECO:0000256" key="4">
    <source>
        <dbReference type="ARBA" id="ARBA00012339"/>
    </source>
</evidence>
<evidence type="ECO:0000256" key="5">
    <source>
        <dbReference type="ARBA" id="ARBA00017058"/>
    </source>
</evidence>
<evidence type="ECO:0000256" key="9">
    <source>
        <dbReference type="ARBA" id="ARBA00030717"/>
    </source>
</evidence>
<dbReference type="PANTHER" id="PTHR43172">
    <property type="entry name" value="ADENYLOSUCCINATE LYASE"/>
    <property type="match status" value="1"/>
</dbReference>
<dbReference type="KEGG" id="esx:ESOMN_v1c00680"/>
<evidence type="ECO:0000313" key="14">
    <source>
        <dbReference type="EMBL" id="ATZ18453.1"/>
    </source>
</evidence>
<evidence type="ECO:0000256" key="6">
    <source>
        <dbReference type="ARBA" id="ARBA00022755"/>
    </source>
</evidence>
<dbReference type="InterPro" id="IPR004769">
    <property type="entry name" value="Pur_lyase"/>
</dbReference>
<evidence type="ECO:0000256" key="11">
    <source>
        <dbReference type="NCBIfam" id="TIGR00928"/>
    </source>
</evidence>
<dbReference type="SUPFAM" id="SSF48557">
    <property type="entry name" value="L-aspartase-like"/>
    <property type="match status" value="1"/>
</dbReference>
<organism evidence="14 15">
    <name type="scientific">Williamsoniiplasma somnilux</name>
    <dbReference type="NCBI Taxonomy" id="215578"/>
    <lineage>
        <taxon>Bacteria</taxon>
        <taxon>Bacillati</taxon>
        <taxon>Mycoplasmatota</taxon>
        <taxon>Mollicutes</taxon>
        <taxon>Entomoplasmatales</taxon>
        <taxon>Williamsoniiplasma</taxon>
    </lineage>
</organism>
<dbReference type="GO" id="GO:0070626">
    <property type="term" value="F:(S)-2-(5-amino-1-(5-phospho-D-ribosyl)imidazole-4-carboxamido) succinate lyase (fumarate-forming) activity"/>
    <property type="evidence" value="ECO:0007669"/>
    <property type="project" value="TreeGrafter"/>
</dbReference>
<keyword evidence="6 12" id="KW-0658">Purine biosynthesis</keyword>
<dbReference type="CDD" id="cd01360">
    <property type="entry name" value="Adenylsuccinate_lyase_1"/>
    <property type="match status" value="1"/>
</dbReference>
<dbReference type="GO" id="GO:0006189">
    <property type="term" value="P:'de novo' IMP biosynthetic process"/>
    <property type="evidence" value="ECO:0007669"/>
    <property type="project" value="UniProtKB-UniPathway"/>
</dbReference>
<dbReference type="AlphaFoldDB" id="A0A2K8P0M9"/>
<dbReference type="PRINTS" id="PR00149">
    <property type="entry name" value="FUMRATELYASE"/>
</dbReference>
<dbReference type="InterPro" id="IPR020557">
    <property type="entry name" value="Fumarate_lyase_CS"/>
</dbReference>
<proteinExistence type="inferred from homology"/>
<name>A0A2K8P0M9_9MOLU</name>
<comment type="catalytic activity">
    <reaction evidence="8">
        <text>(2S)-2-[5-amino-1-(5-phospho-beta-D-ribosyl)imidazole-4-carboxamido]succinate = 5-amino-1-(5-phospho-beta-D-ribosyl)imidazole-4-carboxamide + fumarate</text>
        <dbReference type="Rhea" id="RHEA:23920"/>
        <dbReference type="ChEBI" id="CHEBI:29806"/>
        <dbReference type="ChEBI" id="CHEBI:58443"/>
        <dbReference type="ChEBI" id="CHEBI:58475"/>
        <dbReference type="EC" id="4.3.2.2"/>
    </reaction>
    <physiologicalReaction direction="left-to-right" evidence="8">
        <dbReference type="Rhea" id="RHEA:23921"/>
    </physiologicalReaction>
</comment>
<dbReference type="InterPro" id="IPR022761">
    <property type="entry name" value="Fumarate_lyase_N"/>
</dbReference>
<evidence type="ECO:0000256" key="3">
    <source>
        <dbReference type="ARBA" id="ARBA00008273"/>
    </source>
</evidence>
<dbReference type="Gene3D" id="1.10.40.30">
    <property type="entry name" value="Fumarase/aspartase (C-terminal domain)"/>
    <property type="match status" value="1"/>
</dbReference>
<dbReference type="GO" id="GO:0004018">
    <property type="term" value="F:N6-(1,2-dicarboxyethyl)AMP AMP-lyase (fumarate-forming) activity"/>
    <property type="evidence" value="ECO:0007669"/>
    <property type="project" value="UniProtKB-UniRule"/>
</dbReference>
<dbReference type="Pfam" id="PF10397">
    <property type="entry name" value="ADSL_C"/>
    <property type="match status" value="1"/>
</dbReference>
<evidence type="ECO:0000259" key="13">
    <source>
        <dbReference type="SMART" id="SM00998"/>
    </source>
</evidence>
<dbReference type="UniPathway" id="UPA00075">
    <property type="reaction ID" value="UER00336"/>
</dbReference>
<keyword evidence="15" id="KW-1185">Reference proteome</keyword>
<feature type="domain" description="Adenylosuccinate lyase C-terminal" evidence="13">
    <location>
        <begin position="349"/>
        <end position="430"/>
    </location>
</feature>
<dbReference type="SMART" id="SM00998">
    <property type="entry name" value="ADSL_C"/>
    <property type="match status" value="1"/>
</dbReference>
<dbReference type="NCBIfam" id="TIGR00928">
    <property type="entry name" value="purB"/>
    <property type="match status" value="1"/>
</dbReference>
<dbReference type="PRINTS" id="PR00145">
    <property type="entry name" value="ARGSUCLYASE"/>
</dbReference>
<dbReference type="GO" id="GO:0044208">
    <property type="term" value="P:'de novo' AMP biosynthetic process"/>
    <property type="evidence" value="ECO:0007669"/>
    <property type="project" value="UniProtKB-UniPathway"/>
</dbReference>
<dbReference type="PANTHER" id="PTHR43172:SF1">
    <property type="entry name" value="ADENYLOSUCCINATE LYASE"/>
    <property type="match status" value="1"/>
</dbReference>
<accession>A0A2K8P0M9</accession>
<evidence type="ECO:0000313" key="15">
    <source>
        <dbReference type="Proteomes" id="UP000232230"/>
    </source>
</evidence>
<comment type="catalytic activity">
    <reaction evidence="10">
        <text>N(6)-(1,2-dicarboxyethyl)-AMP = fumarate + AMP</text>
        <dbReference type="Rhea" id="RHEA:16853"/>
        <dbReference type="ChEBI" id="CHEBI:29806"/>
        <dbReference type="ChEBI" id="CHEBI:57567"/>
        <dbReference type="ChEBI" id="CHEBI:456215"/>
        <dbReference type="EC" id="4.3.2.2"/>
    </reaction>
    <physiologicalReaction direction="left-to-right" evidence="10">
        <dbReference type="Rhea" id="RHEA:16854"/>
    </physiologicalReaction>
</comment>
<evidence type="ECO:0000256" key="1">
    <source>
        <dbReference type="ARBA" id="ARBA00004706"/>
    </source>
</evidence>
<dbReference type="EMBL" id="CP024965">
    <property type="protein sequence ID" value="ATZ18453.1"/>
    <property type="molecule type" value="Genomic_DNA"/>
</dbReference>
<dbReference type="Pfam" id="PF00206">
    <property type="entry name" value="Lyase_1"/>
    <property type="match status" value="1"/>
</dbReference>
<dbReference type="Gene3D" id="1.20.200.10">
    <property type="entry name" value="Fumarase/aspartase (Central domain)"/>
    <property type="match status" value="1"/>
</dbReference>
<dbReference type="InterPro" id="IPR024083">
    <property type="entry name" value="Fumarase/histidase_N"/>
</dbReference>
<comment type="pathway">
    <text evidence="1 12">Purine metabolism; IMP biosynthesis via de novo pathway; 5-amino-1-(5-phospho-D-ribosyl)imidazole-4-carboxamide from 5-amino-1-(5-phospho-D-ribosyl)imidazole-4-carboxylate: step 2/2.</text>
</comment>
<dbReference type="GO" id="GO:0005829">
    <property type="term" value="C:cytosol"/>
    <property type="evidence" value="ECO:0007669"/>
    <property type="project" value="TreeGrafter"/>
</dbReference>
<sequence length="436" mass="50503">MINRYSVSDISKIWSDENKYKTWLNVEVAICEAWNKLNIVPNDDLISIQSRASVDLVRMREIELETKHDVVAFTRMLSEIIGKEAKWIHLGITSTDVVDTAQNIMIKKSNQIVLNELLNFQKTLKQLALENEKTLIMGRTHGMYGEPTSLGLKFALWFDEIANQIERYKLASQQIEVAKVSGSMGNYANLELEIEEYVAQKFSLNLNNISTQVTQRDRHAFLVSVIANIASTLEKIATEIRLFQRSDVNEICEGFSAGQKGSSSMPHKKNPISSENISGLARYIRSYVGMTFENNNLWHERDISHSSNERIMFPDIFNTLVYSIRRMNDTLINLHINREEIQNHINEANNIYFSQRVLTFVLMKKQTVSREEIYDLIQECTAQCFATKTDFKEVLKNNNINKFLTNKELDDLFDVQFFLRQTHKIFTKVFKIKSDK</sequence>
<evidence type="ECO:0000256" key="8">
    <source>
        <dbReference type="ARBA" id="ARBA00024477"/>
    </source>
</evidence>
<gene>
    <name evidence="14" type="primary">purB</name>
    <name evidence="14" type="ORF">ESOMN_v1c00680</name>
</gene>
<dbReference type="Proteomes" id="UP000232230">
    <property type="component" value="Chromosome"/>
</dbReference>
<keyword evidence="7 12" id="KW-0456">Lyase</keyword>
<dbReference type="PROSITE" id="PS00163">
    <property type="entry name" value="FUMARATE_LYASES"/>
    <property type="match status" value="1"/>
</dbReference>
<comment type="pathway">
    <text evidence="2 12">Purine metabolism; AMP biosynthesis via de novo pathway; AMP from IMP: step 2/2.</text>
</comment>
<dbReference type="FunFam" id="1.20.200.10:FF:000008">
    <property type="entry name" value="Adenylosuccinate lyase"/>
    <property type="match status" value="1"/>
</dbReference>
<dbReference type="InterPro" id="IPR019468">
    <property type="entry name" value="AdenyloSucc_lyase_C"/>
</dbReference>
<dbReference type="InterPro" id="IPR000362">
    <property type="entry name" value="Fumarate_lyase_fam"/>
</dbReference>
<reference evidence="14 15" key="1">
    <citation type="submission" date="2017-11" db="EMBL/GenBank/DDBJ databases">
        <title>Genome sequence of Entomoplasma somnilux PYAN-1 (ATCC 49194).</title>
        <authorList>
            <person name="Lo W.-S."/>
            <person name="Gasparich G.E."/>
            <person name="Kuo C.-H."/>
        </authorList>
    </citation>
    <scope>NUCLEOTIDE SEQUENCE [LARGE SCALE GENOMIC DNA]</scope>
    <source>
        <strain evidence="14 15">PYAN-1</strain>
    </source>
</reference>
<evidence type="ECO:0000256" key="10">
    <source>
        <dbReference type="ARBA" id="ARBA00049115"/>
    </source>
</evidence>
<protein>
    <recommendedName>
        <fullName evidence="5 11">Adenylosuccinate lyase</fullName>
        <shortName evidence="12">ASL</shortName>
        <ecNumber evidence="4 11">4.3.2.2</ecNumber>
    </recommendedName>
    <alternativeName>
        <fullName evidence="9 12">Adenylosuccinase</fullName>
    </alternativeName>
</protein>
<evidence type="ECO:0000256" key="7">
    <source>
        <dbReference type="ARBA" id="ARBA00023239"/>
    </source>
</evidence>
<evidence type="ECO:0000256" key="12">
    <source>
        <dbReference type="RuleBase" id="RU361172"/>
    </source>
</evidence>
<dbReference type="RefSeq" id="WP_024863859.1">
    <property type="nucleotide sequence ID" value="NZ_CP024965.1"/>
</dbReference>
<dbReference type="EC" id="4.3.2.2" evidence="4 11"/>